<protein>
    <submittedName>
        <fullName evidence="1">Uncharacterized protein</fullName>
    </submittedName>
</protein>
<name>A0ABQ9I676_9NEOP</name>
<evidence type="ECO:0000313" key="2">
    <source>
        <dbReference type="Proteomes" id="UP001159363"/>
    </source>
</evidence>
<dbReference type="EMBL" id="JARBHB010000002">
    <property type="protein sequence ID" value="KAJ8892156.1"/>
    <property type="molecule type" value="Genomic_DNA"/>
</dbReference>
<accession>A0ABQ9I676</accession>
<sequence length="64" mass="7436">MNTEWCIHLHHLPIAVYFHHDLVWDDEHPAVKHLNDIHSEHVEMGKGDDVLQAPMHSGTGLFNY</sequence>
<proteinExistence type="predicted"/>
<gene>
    <name evidence="1" type="ORF">PR048_004736</name>
</gene>
<evidence type="ECO:0000313" key="1">
    <source>
        <dbReference type="EMBL" id="KAJ8892156.1"/>
    </source>
</evidence>
<comment type="caution">
    <text evidence="1">The sequence shown here is derived from an EMBL/GenBank/DDBJ whole genome shotgun (WGS) entry which is preliminary data.</text>
</comment>
<reference evidence="1 2" key="1">
    <citation type="submission" date="2023-02" db="EMBL/GenBank/DDBJ databases">
        <title>LHISI_Scaffold_Assembly.</title>
        <authorList>
            <person name="Stuart O.P."/>
            <person name="Cleave R."/>
            <person name="Magrath M.J.L."/>
            <person name="Mikheyev A.S."/>
        </authorList>
    </citation>
    <scope>NUCLEOTIDE SEQUENCE [LARGE SCALE GENOMIC DNA]</scope>
    <source>
        <strain evidence="1">Daus_M_001</strain>
        <tissue evidence="1">Leg muscle</tissue>
    </source>
</reference>
<organism evidence="1 2">
    <name type="scientific">Dryococelus australis</name>
    <dbReference type="NCBI Taxonomy" id="614101"/>
    <lineage>
        <taxon>Eukaryota</taxon>
        <taxon>Metazoa</taxon>
        <taxon>Ecdysozoa</taxon>
        <taxon>Arthropoda</taxon>
        <taxon>Hexapoda</taxon>
        <taxon>Insecta</taxon>
        <taxon>Pterygota</taxon>
        <taxon>Neoptera</taxon>
        <taxon>Polyneoptera</taxon>
        <taxon>Phasmatodea</taxon>
        <taxon>Verophasmatodea</taxon>
        <taxon>Anareolatae</taxon>
        <taxon>Phasmatidae</taxon>
        <taxon>Eurycanthinae</taxon>
        <taxon>Dryococelus</taxon>
    </lineage>
</organism>
<keyword evidence="2" id="KW-1185">Reference proteome</keyword>
<dbReference type="Proteomes" id="UP001159363">
    <property type="component" value="Chromosome 2"/>
</dbReference>